<reference evidence="1" key="1">
    <citation type="journal article" date="2023" name="Mol. Biol. Evol.">
        <title>Third-Generation Sequencing Reveals the Adaptive Role of the Epigenome in Three Deep-Sea Polychaetes.</title>
        <authorList>
            <person name="Perez M."/>
            <person name="Aroh O."/>
            <person name="Sun Y."/>
            <person name="Lan Y."/>
            <person name="Juniper S.K."/>
            <person name="Young C.R."/>
            <person name="Angers B."/>
            <person name="Qian P.Y."/>
        </authorList>
    </citation>
    <scope>NUCLEOTIDE SEQUENCE</scope>
    <source>
        <strain evidence="1">R07B-5</strain>
    </source>
</reference>
<gene>
    <name evidence="1" type="ORF">NP493_426g02017</name>
</gene>
<accession>A0AAD9L125</accession>
<proteinExistence type="predicted"/>
<keyword evidence="2" id="KW-1185">Reference proteome</keyword>
<evidence type="ECO:0000313" key="1">
    <source>
        <dbReference type="EMBL" id="KAK2180782.1"/>
    </source>
</evidence>
<dbReference type="AlphaFoldDB" id="A0AAD9L125"/>
<sequence length="95" mass="11223">MTNDSSDNPTFKNINTIDYFLCCPLLFKYINNFIVYDGNPLFSDGHSVLERVFNTKVIATQHAQCHYNPGVKRTVVRWQHNKKKRLFRAKYLNRP</sequence>
<organism evidence="1 2">
    <name type="scientific">Ridgeia piscesae</name>
    <name type="common">Tubeworm</name>
    <dbReference type="NCBI Taxonomy" id="27915"/>
    <lineage>
        <taxon>Eukaryota</taxon>
        <taxon>Metazoa</taxon>
        <taxon>Spiralia</taxon>
        <taxon>Lophotrochozoa</taxon>
        <taxon>Annelida</taxon>
        <taxon>Polychaeta</taxon>
        <taxon>Sedentaria</taxon>
        <taxon>Canalipalpata</taxon>
        <taxon>Sabellida</taxon>
        <taxon>Siboglinidae</taxon>
        <taxon>Ridgeia</taxon>
    </lineage>
</organism>
<protein>
    <submittedName>
        <fullName evidence="1">Uncharacterized protein</fullName>
    </submittedName>
</protein>
<dbReference type="EMBL" id="JAODUO010000426">
    <property type="protein sequence ID" value="KAK2180782.1"/>
    <property type="molecule type" value="Genomic_DNA"/>
</dbReference>
<name>A0AAD9L125_RIDPI</name>
<dbReference type="Proteomes" id="UP001209878">
    <property type="component" value="Unassembled WGS sequence"/>
</dbReference>
<comment type="caution">
    <text evidence="1">The sequence shown here is derived from an EMBL/GenBank/DDBJ whole genome shotgun (WGS) entry which is preliminary data.</text>
</comment>
<evidence type="ECO:0000313" key="2">
    <source>
        <dbReference type="Proteomes" id="UP001209878"/>
    </source>
</evidence>